<accession>A0A7H8R8I9</accession>
<protein>
    <recommendedName>
        <fullName evidence="3">SnoaL-like domain-containing protein</fullName>
    </recommendedName>
</protein>
<dbReference type="AlphaFoldDB" id="A0A7H8R8I9"/>
<proteinExistence type="predicted"/>
<sequence>MACTLDILSIKQKSLDFVNLLGNEHDTTSDKIVGLLATEFAVQHADLPPSEGGRDAFLTKLGQRLKLAKGHASVEVKHVVAEVFEDGAKGGQCWVYSTKNTPFGSTNSLDMITFDAEGKIVHCQDLHGPSYGAYSSFFKWLVEFVFGIPTHKSYQAVPKNPALVPEFSSDLKNVVKGVDAIHSK</sequence>
<evidence type="ECO:0000313" key="2">
    <source>
        <dbReference type="Proteomes" id="UP000509510"/>
    </source>
</evidence>
<keyword evidence="2" id="KW-1185">Reference proteome</keyword>
<reference evidence="2" key="1">
    <citation type="submission" date="2020-06" db="EMBL/GenBank/DDBJ databases">
        <title>A chromosome-scale genome assembly of Talaromyces rugulosus W13939.</title>
        <authorList>
            <person name="Wang B."/>
            <person name="Guo L."/>
            <person name="Ye K."/>
            <person name="Wang L."/>
        </authorList>
    </citation>
    <scope>NUCLEOTIDE SEQUENCE [LARGE SCALE GENOMIC DNA]</scope>
    <source>
        <strain evidence="2">W13939</strain>
    </source>
</reference>
<evidence type="ECO:0000313" key="1">
    <source>
        <dbReference type="EMBL" id="QKX62218.1"/>
    </source>
</evidence>
<evidence type="ECO:0008006" key="3">
    <source>
        <dbReference type="Google" id="ProtNLM"/>
    </source>
</evidence>
<dbReference type="OrthoDB" id="4524651at2759"/>
<name>A0A7H8R8I9_TALRU</name>
<dbReference type="RefSeq" id="XP_035348392.1">
    <property type="nucleotide sequence ID" value="XM_035492499.1"/>
</dbReference>
<dbReference type="KEGG" id="trg:TRUGW13939_09377"/>
<dbReference type="EMBL" id="CP055902">
    <property type="protein sequence ID" value="QKX62218.1"/>
    <property type="molecule type" value="Genomic_DNA"/>
</dbReference>
<gene>
    <name evidence="1" type="ORF">TRUGW13939_09377</name>
</gene>
<organism evidence="1 2">
    <name type="scientific">Talaromyces rugulosus</name>
    <name type="common">Penicillium rugulosum</name>
    <dbReference type="NCBI Taxonomy" id="121627"/>
    <lineage>
        <taxon>Eukaryota</taxon>
        <taxon>Fungi</taxon>
        <taxon>Dikarya</taxon>
        <taxon>Ascomycota</taxon>
        <taxon>Pezizomycotina</taxon>
        <taxon>Eurotiomycetes</taxon>
        <taxon>Eurotiomycetidae</taxon>
        <taxon>Eurotiales</taxon>
        <taxon>Trichocomaceae</taxon>
        <taxon>Talaromyces</taxon>
        <taxon>Talaromyces sect. Islandici</taxon>
    </lineage>
</organism>
<dbReference type="GeneID" id="55996860"/>
<dbReference type="Proteomes" id="UP000509510">
    <property type="component" value="Chromosome V"/>
</dbReference>